<feature type="domain" description="Putative auto-transporter adhesin head GIN" evidence="1">
    <location>
        <begin position="39"/>
        <end position="257"/>
    </location>
</feature>
<sequence length="277" mass="30788">MKRIVFFIFLSVSLTTFAQKKEKVKGSKIVTIEQKKIENFTSLEVSDNLEVTLIKGNECGLEIEADDNLHDAIGISVVGSQLRLSTLKSAFGYKKLSIRVIYTDEFKEVATKNDASVSALAEMNLDEISFNSFDDSKVYINAKCKKFNLIANDQSKSELNIKTENTRINLSKNATSKALIVSNELTFDLYQKSSAEVEGDIEEMKLRIDNNANFTGKNLVAKIADVTTESYSRASVHVSKELTLSCAGKSHLDLYGDQKIDLKVFTDSAVLSKKPLK</sequence>
<keyword evidence="3" id="KW-1185">Reference proteome</keyword>
<accession>A0A4Q1K3Z3</accession>
<dbReference type="AlphaFoldDB" id="A0A4Q1K3Z3"/>
<name>A0A4Q1K3Z3_9FLAO</name>
<proteinExistence type="predicted"/>
<evidence type="ECO:0000313" key="3">
    <source>
        <dbReference type="Proteomes" id="UP000289857"/>
    </source>
</evidence>
<dbReference type="RefSeq" id="WP_129462328.1">
    <property type="nucleotide sequence ID" value="NZ_SBKN01000009.1"/>
</dbReference>
<dbReference type="EMBL" id="SBKN01000009">
    <property type="protein sequence ID" value="RXR20277.1"/>
    <property type="molecule type" value="Genomic_DNA"/>
</dbReference>
<dbReference type="InterPro" id="IPR021255">
    <property type="entry name" value="DUF2807"/>
</dbReference>
<evidence type="ECO:0000313" key="2">
    <source>
        <dbReference type="EMBL" id="RXR20277.1"/>
    </source>
</evidence>
<dbReference type="Proteomes" id="UP000289857">
    <property type="component" value="Unassembled WGS sequence"/>
</dbReference>
<organism evidence="2 3">
    <name type="scientific">Flavobacterium stagni</name>
    <dbReference type="NCBI Taxonomy" id="2506421"/>
    <lineage>
        <taxon>Bacteria</taxon>
        <taxon>Pseudomonadati</taxon>
        <taxon>Bacteroidota</taxon>
        <taxon>Flavobacteriia</taxon>
        <taxon>Flavobacteriales</taxon>
        <taxon>Flavobacteriaceae</taxon>
        <taxon>Flavobacterium</taxon>
    </lineage>
</organism>
<reference evidence="3" key="1">
    <citation type="submission" date="2019-01" db="EMBL/GenBank/DDBJ databases">
        <title>Cytophagaceae bacterium strain CAR-16.</title>
        <authorList>
            <person name="Chen W.-M."/>
        </authorList>
    </citation>
    <scope>NUCLEOTIDE SEQUENCE [LARGE SCALE GENOMIC DNA]</scope>
    <source>
        <strain evidence="3">WWJ-16</strain>
    </source>
</reference>
<protein>
    <submittedName>
        <fullName evidence="2">DUF2807 domain-containing protein</fullName>
    </submittedName>
</protein>
<dbReference type="OrthoDB" id="1419485at2"/>
<evidence type="ECO:0000259" key="1">
    <source>
        <dbReference type="Pfam" id="PF10988"/>
    </source>
</evidence>
<dbReference type="Gene3D" id="2.160.20.120">
    <property type="match status" value="1"/>
</dbReference>
<dbReference type="Pfam" id="PF10988">
    <property type="entry name" value="DUF2807"/>
    <property type="match status" value="1"/>
</dbReference>
<gene>
    <name evidence="2" type="ORF">EQG61_12725</name>
</gene>
<comment type="caution">
    <text evidence="2">The sequence shown here is derived from an EMBL/GenBank/DDBJ whole genome shotgun (WGS) entry which is preliminary data.</text>
</comment>